<dbReference type="InterPro" id="IPR052712">
    <property type="entry name" value="Acid_resist_chaperone_HdeD"/>
</dbReference>
<dbReference type="OrthoDB" id="193343at2"/>
<evidence type="ECO:0000313" key="2">
    <source>
        <dbReference type="EMBL" id="SOC53698.1"/>
    </source>
</evidence>
<feature type="transmembrane region" description="Helical" evidence="1">
    <location>
        <begin position="71"/>
        <end position="93"/>
    </location>
</feature>
<keyword evidence="1" id="KW-1133">Transmembrane helix</keyword>
<dbReference type="EMBL" id="OBQI01000010">
    <property type="protein sequence ID" value="SOC53698.1"/>
    <property type="molecule type" value="Genomic_DNA"/>
</dbReference>
<feature type="transmembrane region" description="Helical" evidence="1">
    <location>
        <begin position="196"/>
        <end position="221"/>
    </location>
</feature>
<name>A0A285VJH2_9ACTN</name>
<evidence type="ECO:0000256" key="1">
    <source>
        <dbReference type="SAM" id="Phobius"/>
    </source>
</evidence>
<feature type="transmembrane region" description="Helical" evidence="1">
    <location>
        <begin position="172"/>
        <end position="190"/>
    </location>
</feature>
<sequence length="223" mass="23290">MAGQISLPTRGSGITWKAWRSVTGGADAGGHGRRRTRLIAGRRLSTTLALRGLLALLFGVLVLVWPPVTMLALALMFGAYALLDGAGLVGSALTTHDRDHWRPRWGHLLAGVASLLAGLMSLLWPQITGLALVMLAGAWAIITGLLLVTATVTSVLEVPSAYRPGRSRSGEWLLALAGITSLVLGIVVLLRPDVGAVAVATVLGIYALIAGVVLLTAAWCLRP</sequence>
<reference evidence="3" key="1">
    <citation type="submission" date="2017-08" db="EMBL/GenBank/DDBJ databases">
        <authorList>
            <person name="Varghese N."/>
            <person name="Submissions S."/>
        </authorList>
    </citation>
    <scope>NUCLEOTIDE SEQUENCE [LARGE SCALE GENOMIC DNA]</scope>
    <source>
        <strain evidence="3">DSM 4725</strain>
    </source>
</reference>
<keyword evidence="1" id="KW-0472">Membrane</keyword>
<dbReference type="Proteomes" id="UP000219435">
    <property type="component" value="Unassembled WGS sequence"/>
</dbReference>
<dbReference type="PANTHER" id="PTHR34989:SF1">
    <property type="entry name" value="PROTEIN HDED"/>
    <property type="match status" value="1"/>
</dbReference>
<dbReference type="GO" id="GO:0005886">
    <property type="term" value="C:plasma membrane"/>
    <property type="evidence" value="ECO:0007669"/>
    <property type="project" value="TreeGrafter"/>
</dbReference>
<organism evidence="2 3">
    <name type="scientific">Blastococcus aggregatus</name>
    <dbReference type="NCBI Taxonomy" id="38502"/>
    <lineage>
        <taxon>Bacteria</taxon>
        <taxon>Bacillati</taxon>
        <taxon>Actinomycetota</taxon>
        <taxon>Actinomycetes</taxon>
        <taxon>Geodermatophilales</taxon>
        <taxon>Geodermatophilaceae</taxon>
        <taxon>Blastococcus</taxon>
    </lineage>
</organism>
<keyword evidence="1" id="KW-0812">Transmembrane</keyword>
<dbReference type="RefSeq" id="WP_097197248.1">
    <property type="nucleotide sequence ID" value="NZ_OBQI01000010.1"/>
</dbReference>
<feature type="transmembrane region" description="Helical" evidence="1">
    <location>
        <begin position="130"/>
        <end position="152"/>
    </location>
</feature>
<feature type="transmembrane region" description="Helical" evidence="1">
    <location>
        <begin position="105"/>
        <end position="124"/>
    </location>
</feature>
<protein>
    <submittedName>
        <fullName evidence="2">Uncharacterized membrane protein HdeD, DUF308 family</fullName>
    </submittedName>
</protein>
<keyword evidence="3" id="KW-1185">Reference proteome</keyword>
<accession>A0A285VJH2</accession>
<dbReference type="InterPro" id="IPR005325">
    <property type="entry name" value="DUF308_memb"/>
</dbReference>
<proteinExistence type="predicted"/>
<dbReference type="AlphaFoldDB" id="A0A285VJH2"/>
<feature type="transmembrane region" description="Helical" evidence="1">
    <location>
        <begin position="44"/>
        <end position="65"/>
    </location>
</feature>
<dbReference type="Pfam" id="PF03729">
    <property type="entry name" value="DUF308"/>
    <property type="match status" value="2"/>
</dbReference>
<gene>
    <name evidence="2" type="ORF">SAMN05660748_0027</name>
</gene>
<evidence type="ECO:0000313" key="3">
    <source>
        <dbReference type="Proteomes" id="UP000219435"/>
    </source>
</evidence>
<dbReference type="PANTHER" id="PTHR34989">
    <property type="entry name" value="PROTEIN HDED"/>
    <property type="match status" value="1"/>
</dbReference>